<sequence length="189" mass="21039">MGELVERVGDDDEVIGVVERGEAIRRRWLHRVATVVCRDPAGRYLVHRRPDDMSRFPGRLNWLLGGATEVGESYEEGAARELWEELGVRGRPRFVLKFRCAGVISPYWLGLHELVVTGPLRPDPAEIAAYRWVGEAELAGLVRDPAFVPDAREAFQRYRASRAEGRSPRARGEHGGFGGVAGPEGRPVT</sequence>
<keyword evidence="6" id="KW-1185">Reference proteome</keyword>
<protein>
    <submittedName>
        <fullName evidence="5">NUDIX domain-containing protein</fullName>
    </submittedName>
</protein>
<evidence type="ECO:0000256" key="2">
    <source>
        <dbReference type="ARBA" id="ARBA00022801"/>
    </source>
</evidence>
<name>A0ABV2UX27_9ACTN</name>
<evidence type="ECO:0000313" key="5">
    <source>
        <dbReference type="EMBL" id="MET9846114.1"/>
    </source>
</evidence>
<comment type="caution">
    <text evidence="5">The sequence shown here is derived from an EMBL/GenBank/DDBJ whole genome shotgun (WGS) entry which is preliminary data.</text>
</comment>
<dbReference type="EMBL" id="JBEXPZ010000019">
    <property type="protein sequence ID" value="MET9846114.1"/>
    <property type="molecule type" value="Genomic_DNA"/>
</dbReference>
<evidence type="ECO:0000256" key="3">
    <source>
        <dbReference type="SAM" id="MobiDB-lite"/>
    </source>
</evidence>
<dbReference type="PROSITE" id="PS51462">
    <property type="entry name" value="NUDIX"/>
    <property type="match status" value="1"/>
</dbReference>
<dbReference type="PROSITE" id="PS00893">
    <property type="entry name" value="NUDIX_BOX"/>
    <property type="match status" value="1"/>
</dbReference>
<feature type="region of interest" description="Disordered" evidence="3">
    <location>
        <begin position="160"/>
        <end position="189"/>
    </location>
</feature>
<dbReference type="CDD" id="cd04697">
    <property type="entry name" value="NUDIX_Hydrolase"/>
    <property type="match status" value="1"/>
</dbReference>
<feature type="domain" description="Nudix hydrolase" evidence="4">
    <location>
        <begin position="28"/>
        <end position="155"/>
    </location>
</feature>
<reference evidence="5 6" key="1">
    <citation type="submission" date="2024-06" db="EMBL/GenBank/DDBJ databases">
        <title>The Natural Products Discovery Center: Release of the First 8490 Sequenced Strains for Exploring Actinobacteria Biosynthetic Diversity.</title>
        <authorList>
            <person name="Kalkreuter E."/>
            <person name="Kautsar S.A."/>
            <person name="Yang D."/>
            <person name="Bader C.D."/>
            <person name="Teijaro C.N."/>
            <person name="Fluegel L."/>
            <person name="Davis C.M."/>
            <person name="Simpson J.R."/>
            <person name="Lauterbach L."/>
            <person name="Steele A.D."/>
            <person name="Gui C."/>
            <person name="Meng S."/>
            <person name="Li G."/>
            <person name="Viehrig K."/>
            <person name="Ye F."/>
            <person name="Su P."/>
            <person name="Kiefer A.F."/>
            <person name="Nichols A."/>
            <person name="Cepeda A.J."/>
            <person name="Yan W."/>
            <person name="Fan B."/>
            <person name="Jiang Y."/>
            <person name="Adhikari A."/>
            <person name="Zheng C.-J."/>
            <person name="Schuster L."/>
            <person name="Cowan T.M."/>
            <person name="Smanski M.J."/>
            <person name="Chevrette M.G."/>
            <person name="De Carvalho L.P.S."/>
            <person name="Shen B."/>
        </authorList>
    </citation>
    <scope>NUCLEOTIDE SEQUENCE [LARGE SCALE GENOMIC DNA]</scope>
    <source>
        <strain evidence="5 6">NPDC006434</strain>
    </source>
</reference>
<organism evidence="5 6">
    <name type="scientific">Streptomyces ossamyceticus</name>
    <dbReference type="NCBI Taxonomy" id="249581"/>
    <lineage>
        <taxon>Bacteria</taxon>
        <taxon>Bacillati</taxon>
        <taxon>Actinomycetota</taxon>
        <taxon>Actinomycetes</taxon>
        <taxon>Kitasatosporales</taxon>
        <taxon>Streptomycetaceae</taxon>
        <taxon>Streptomyces</taxon>
    </lineage>
</organism>
<dbReference type="PANTHER" id="PTHR43046:SF16">
    <property type="entry name" value="ADP-RIBOSE PYROPHOSPHATASE YJHB-RELATED"/>
    <property type="match status" value="1"/>
</dbReference>
<evidence type="ECO:0000259" key="4">
    <source>
        <dbReference type="PROSITE" id="PS51462"/>
    </source>
</evidence>
<dbReference type="PANTHER" id="PTHR43046">
    <property type="entry name" value="GDP-MANNOSE MANNOSYL HYDROLASE"/>
    <property type="match status" value="1"/>
</dbReference>
<keyword evidence="2" id="KW-0378">Hydrolase</keyword>
<dbReference type="Gene3D" id="3.90.79.10">
    <property type="entry name" value="Nucleoside Triphosphate Pyrophosphohydrolase"/>
    <property type="match status" value="1"/>
</dbReference>
<dbReference type="InterPro" id="IPR000086">
    <property type="entry name" value="NUDIX_hydrolase_dom"/>
</dbReference>
<evidence type="ECO:0000256" key="1">
    <source>
        <dbReference type="ARBA" id="ARBA00001946"/>
    </source>
</evidence>
<dbReference type="RefSeq" id="WP_355397487.1">
    <property type="nucleotide sequence ID" value="NZ_JBEGHN010000002.1"/>
</dbReference>
<feature type="compositionally biased region" description="Basic and acidic residues" evidence="3">
    <location>
        <begin position="160"/>
        <end position="174"/>
    </location>
</feature>
<evidence type="ECO:0000313" key="6">
    <source>
        <dbReference type="Proteomes" id="UP001550210"/>
    </source>
</evidence>
<dbReference type="SUPFAM" id="SSF55811">
    <property type="entry name" value="Nudix"/>
    <property type="match status" value="1"/>
</dbReference>
<accession>A0ABV2UX27</accession>
<dbReference type="InterPro" id="IPR015797">
    <property type="entry name" value="NUDIX_hydrolase-like_dom_sf"/>
</dbReference>
<gene>
    <name evidence="5" type="ORF">ABZZ21_16410</name>
</gene>
<comment type="cofactor">
    <cofactor evidence="1">
        <name>Mg(2+)</name>
        <dbReference type="ChEBI" id="CHEBI:18420"/>
    </cofactor>
</comment>
<dbReference type="Proteomes" id="UP001550210">
    <property type="component" value="Unassembled WGS sequence"/>
</dbReference>
<dbReference type="InterPro" id="IPR020084">
    <property type="entry name" value="NUDIX_hydrolase_CS"/>
</dbReference>
<dbReference type="Pfam" id="PF00293">
    <property type="entry name" value="NUDIX"/>
    <property type="match status" value="1"/>
</dbReference>
<proteinExistence type="predicted"/>